<dbReference type="SUPFAM" id="SSF53335">
    <property type="entry name" value="S-adenosyl-L-methionine-dependent methyltransferases"/>
    <property type="match status" value="1"/>
</dbReference>
<keyword evidence="5" id="KW-0732">Signal</keyword>
<dbReference type="SUPFAM" id="SSF46785">
    <property type="entry name" value="Winged helix' DNA-binding domain"/>
    <property type="match status" value="1"/>
</dbReference>
<organism evidence="8 9">
    <name type="scientific">Fonsecaea nubica</name>
    <dbReference type="NCBI Taxonomy" id="856822"/>
    <lineage>
        <taxon>Eukaryota</taxon>
        <taxon>Fungi</taxon>
        <taxon>Dikarya</taxon>
        <taxon>Ascomycota</taxon>
        <taxon>Pezizomycotina</taxon>
        <taxon>Eurotiomycetes</taxon>
        <taxon>Chaetothyriomycetidae</taxon>
        <taxon>Chaetothyriales</taxon>
        <taxon>Herpotrichiellaceae</taxon>
        <taxon>Fonsecaea</taxon>
    </lineage>
</organism>
<feature type="region of interest" description="Disordered" evidence="4">
    <location>
        <begin position="235"/>
        <end position="273"/>
    </location>
</feature>
<dbReference type="RefSeq" id="XP_022505388.1">
    <property type="nucleotide sequence ID" value="XM_022638423.1"/>
</dbReference>
<dbReference type="Pfam" id="PF08100">
    <property type="entry name" value="Dimerisation"/>
    <property type="match status" value="1"/>
</dbReference>
<evidence type="ECO:0000259" key="6">
    <source>
        <dbReference type="Pfam" id="PF00891"/>
    </source>
</evidence>
<dbReference type="GeneID" id="34583539"/>
<feature type="compositionally biased region" description="Acidic residues" evidence="4">
    <location>
        <begin position="247"/>
        <end position="258"/>
    </location>
</feature>
<dbReference type="InterPro" id="IPR001077">
    <property type="entry name" value="COMT_C"/>
</dbReference>
<dbReference type="InterPro" id="IPR029063">
    <property type="entry name" value="SAM-dependent_MTases_sf"/>
</dbReference>
<dbReference type="AlphaFoldDB" id="A0A178DF20"/>
<feature type="chain" id="PRO_5008084259" evidence="5">
    <location>
        <begin position="29"/>
        <end position="1070"/>
    </location>
</feature>
<sequence length="1070" mass="120071">MSPLNPGKSAAQLRAVLALLATAVENLACEWESSSSGNGVVDASIETAVPDTSTGSHAEHDAVKTILAALGSIESLVLDPHTRLLNLSMSYLIARALHVVADHRVAELLALSHNEPEARGVSAEDLARTTGLEQGKLCRVMRTLTSHHVFEEVEDGRFANNRISHALVEDAAFQANILIKGQLQYAASEYLPQVLANPATRNSYDPRKTAFQQAVGTKLSLFDWMNETVLESEVDWRPRSRQRHPLEDDEEGQGDGDGQDGPSRPHLSGQKMVPRPEKNLFNLAISGQSKGTEKYCVLDFPWQDLPNGATVVDVGGGIGSFCMQLHAHHAHLNLVVQDKPHVIQQGLALWKTKHHSALAEGRVHLTPHDFFEKNPVVGAEIYWLRYIIHDWADDDAIAILSRVADSMTPTSRVLIAETLMRTTVPTDKFRPAPTPLLANYGVAMAPAHMMDLNMMMMTNGRERTPAEFDRIVQAAGMVVDRRQEDQSGFALGNTESENLRQLPLSPLALFYNSTSSIVRQACDHFCVHLSSALYRVYQRQLETVEIPSEARIDVTLPSIHQIMIVSQVIAAVWAALAREKIVFCVVEEVALNYYNVPRILNTLGICVPHSQLDAATRLINAHTDVFVRTAWTDQHPDWKKPYPRFEAFIEEDYLTLVIFPDTHFYLQPLKRSIVDRSAYGTARPFLSNEFNFSTDISELSRIPVPRLSSLLQGLLRRFCETQDIYCAVCVEQLVDGMVLSEAWCNTHLDQGREEELKYVLGVIGTRPQRQNLFLESDYLCQDERELMKIPGTQEPLHDREKSSRNGRSWKSAFQRACLFDLALFRSTISRLAPHKHSVSFQYMSDLHLESQQTYDFEIPRVSPYLVLAGDIGRLKDYGKYLEFLSVQCHRFWRVFIVLGNHEFYGILRQEGLEAARSLEQEPCLGGKLTVLNRTMFHLNRRITILGCTLHTSIPSESELWVRMKVADFSHIGDWTVESHNAEHYRDTEWLRTCVQDVAQANPESQLLVVTHHAPALKNTCDPKFLVGPAPEAFDAGYSVTHTGPPSLCIVTPPSAAINEGSRKSRKSRIS</sequence>
<comment type="caution">
    <text evidence="8">The sequence shown here is derived from an EMBL/GenBank/DDBJ whole genome shotgun (WGS) entry which is preliminary data.</text>
</comment>
<dbReference type="InterPro" id="IPR016461">
    <property type="entry name" value="COMT-like"/>
</dbReference>
<dbReference type="GO" id="GO:0046983">
    <property type="term" value="F:protein dimerization activity"/>
    <property type="evidence" value="ECO:0007669"/>
    <property type="project" value="InterPro"/>
</dbReference>
<evidence type="ECO:0000256" key="4">
    <source>
        <dbReference type="SAM" id="MobiDB-lite"/>
    </source>
</evidence>
<dbReference type="Pfam" id="PF00891">
    <property type="entry name" value="Methyltransf_2"/>
    <property type="match status" value="1"/>
</dbReference>
<dbReference type="SUPFAM" id="SSF56300">
    <property type="entry name" value="Metallo-dependent phosphatases"/>
    <property type="match status" value="1"/>
</dbReference>
<dbReference type="InterPro" id="IPR036388">
    <property type="entry name" value="WH-like_DNA-bd_sf"/>
</dbReference>
<proteinExistence type="predicted"/>
<dbReference type="InterPro" id="IPR029052">
    <property type="entry name" value="Metallo-depent_PP-like"/>
</dbReference>
<feature type="domain" description="O-methyltransferase dimerisation" evidence="7">
    <location>
        <begin position="87"/>
        <end position="169"/>
    </location>
</feature>
<evidence type="ECO:0000256" key="1">
    <source>
        <dbReference type="ARBA" id="ARBA00022603"/>
    </source>
</evidence>
<dbReference type="PANTHER" id="PTHR43712:SF2">
    <property type="entry name" value="O-METHYLTRANSFERASE CICE"/>
    <property type="match status" value="1"/>
</dbReference>
<dbReference type="Gene3D" id="1.10.10.10">
    <property type="entry name" value="Winged helix-like DNA-binding domain superfamily/Winged helix DNA-binding domain"/>
    <property type="match status" value="1"/>
</dbReference>
<accession>A0A178DF20</accession>
<dbReference type="EMBL" id="LVCJ01000001">
    <property type="protein sequence ID" value="OAL40376.1"/>
    <property type="molecule type" value="Genomic_DNA"/>
</dbReference>
<evidence type="ECO:0000259" key="7">
    <source>
        <dbReference type="Pfam" id="PF08100"/>
    </source>
</evidence>
<dbReference type="OrthoDB" id="3259529at2759"/>
<dbReference type="PROSITE" id="PS51683">
    <property type="entry name" value="SAM_OMT_II"/>
    <property type="match status" value="1"/>
</dbReference>
<evidence type="ECO:0000313" key="9">
    <source>
        <dbReference type="Proteomes" id="UP000185904"/>
    </source>
</evidence>
<name>A0A178DF20_9EURO</name>
<keyword evidence="3" id="KW-0949">S-adenosyl-L-methionine</keyword>
<feature type="domain" description="O-methyltransferase C-terminal" evidence="6">
    <location>
        <begin position="308"/>
        <end position="476"/>
    </location>
</feature>
<evidence type="ECO:0000256" key="3">
    <source>
        <dbReference type="ARBA" id="ARBA00022691"/>
    </source>
</evidence>
<reference evidence="8 9" key="1">
    <citation type="submission" date="2016-03" db="EMBL/GenBank/DDBJ databases">
        <title>The draft genome sequence of Fonsecaea nubica causative agent of cutaneous subcutaneous infection in human host.</title>
        <authorList>
            <person name="Costa F."/>
            <person name="Sybren D.H."/>
            <person name="Raittz R.T."/>
            <person name="Weiss V.A."/>
            <person name="Leao A.C."/>
            <person name="Gomes R."/>
            <person name="De Souza E.M."/>
            <person name="Pedrosa F.O."/>
            <person name="Steffens M.B."/>
            <person name="Bombassaro A."/>
            <person name="Tadra-Sfeir M.Z."/>
            <person name="Moreno L.F."/>
            <person name="Najafzadeh M.J."/>
            <person name="Felipe M.S."/>
            <person name="Teixeira M."/>
            <person name="Sun J."/>
            <person name="Xi L."/>
            <person name="Castro M.A."/>
            <person name="Vicente V.A."/>
        </authorList>
    </citation>
    <scope>NUCLEOTIDE SEQUENCE [LARGE SCALE GENOMIC DNA]</scope>
    <source>
        <strain evidence="8 9">CBS 269.64</strain>
    </source>
</reference>
<dbReference type="InterPro" id="IPR012967">
    <property type="entry name" value="COMT_dimerisation"/>
</dbReference>
<dbReference type="Proteomes" id="UP000185904">
    <property type="component" value="Unassembled WGS sequence"/>
</dbReference>
<evidence type="ECO:0000313" key="8">
    <source>
        <dbReference type="EMBL" id="OAL40376.1"/>
    </source>
</evidence>
<dbReference type="PANTHER" id="PTHR43712">
    <property type="entry name" value="PUTATIVE (AFU_ORTHOLOGUE AFUA_4G14580)-RELATED"/>
    <property type="match status" value="1"/>
</dbReference>
<keyword evidence="1" id="KW-0489">Methyltransferase</keyword>
<feature type="signal peptide" evidence="5">
    <location>
        <begin position="1"/>
        <end position="28"/>
    </location>
</feature>
<evidence type="ECO:0000256" key="5">
    <source>
        <dbReference type="SAM" id="SignalP"/>
    </source>
</evidence>
<evidence type="ECO:0000256" key="2">
    <source>
        <dbReference type="ARBA" id="ARBA00022679"/>
    </source>
</evidence>
<keyword evidence="9" id="KW-1185">Reference proteome</keyword>
<dbReference type="GO" id="GO:0008171">
    <property type="term" value="F:O-methyltransferase activity"/>
    <property type="evidence" value="ECO:0007669"/>
    <property type="project" value="InterPro"/>
</dbReference>
<protein>
    <submittedName>
        <fullName evidence="8">Uncharacterized protein</fullName>
    </submittedName>
</protein>
<keyword evidence="2" id="KW-0808">Transferase</keyword>
<dbReference type="GO" id="GO:0032259">
    <property type="term" value="P:methylation"/>
    <property type="evidence" value="ECO:0007669"/>
    <property type="project" value="UniProtKB-KW"/>
</dbReference>
<dbReference type="Gene3D" id="3.40.50.150">
    <property type="entry name" value="Vaccinia Virus protein VP39"/>
    <property type="match status" value="1"/>
</dbReference>
<gene>
    <name evidence="8" type="ORF">AYO20_00112</name>
</gene>
<dbReference type="InterPro" id="IPR036390">
    <property type="entry name" value="WH_DNA-bd_sf"/>
</dbReference>